<evidence type="ECO:0000256" key="17">
    <source>
        <dbReference type="PROSITE-ProRule" id="PRU00042"/>
    </source>
</evidence>
<dbReference type="GO" id="GO:0008270">
    <property type="term" value="F:zinc ion binding"/>
    <property type="evidence" value="ECO:0007669"/>
    <property type="project" value="UniProtKB-KW"/>
</dbReference>
<proteinExistence type="inferred from homology"/>
<dbReference type="InterPro" id="IPR013087">
    <property type="entry name" value="Znf_C2H2_type"/>
</dbReference>
<keyword evidence="14" id="KW-0539">Nucleus</keyword>
<keyword evidence="6" id="KW-0677">Repeat</keyword>
<evidence type="ECO:0000256" key="7">
    <source>
        <dbReference type="ARBA" id="ARBA00022771"/>
    </source>
</evidence>
<evidence type="ECO:0000256" key="9">
    <source>
        <dbReference type="ARBA" id="ARBA00022843"/>
    </source>
</evidence>
<comment type="similarity">
    <text evidence="2">Belongs to the krueppel C2H2-type zinc-finger protein family.</text>
</comment>
<comment type="function">
    <text evidence="15">Through its association with the EHMT1-EHMT2/G9A and PRC2/EED-EZH2 histone methyltransferase complexes may function in gene silencing, regulating repressive post-translational methylation of histone tails at promoters of target genes.</text>
</comment>
<evidence type="ECO:0000256" key="11">
    <source>
        <dbReference type="ARBA" id="ARBA00023015"/>
    </source>
</evidence>
<keyword evidence="8" id="KW-0862">Zinc</keyword>
<keyword evidence="12" id="KW-0238">DNA-binding</keyword>
<evidence type="ECO:0000256" key="15">
    <source>
        <dbReference type="ARBA" id="ARBA00054986"/>
    </source>
</evidence>
<keyword evidence="3" id="KW-1017">Isopeptide bond</keyword>
<organism evidence="19 20">
    <name type="scientific">Sphenodon punctatus</name>
    <name type="common">Tuatara</name>
    <name type="synonym">Hatteria punctata</name>
    <dbReference type="NCBI Taxonomy" id="8508"/>
    <lineage>
        <taxon>Eukaryota</taxon>
        <taxon>Metazoa</taxon>
        <taxon>Chordata</taxon>
        <taxon>Craniata</taxon>
        <taxon>Vertebrata</taxon>
        <taxon>Euteleostomi</taxon>
        <taxon>Lepidosauria</taxon>
        <taxon>Sphenodontia</taxon>
        <taxon>Sphenodontidae</taxon>
        <taxon>Sphenodon</taxon>
    </lineage>
</organism>
<dbReference type="Pfam" id="PF23224">
    <property type="entry name" value="zf-C2H2_2nd_ZNF462"/>
    <property type="match status" value="1"/>
</dbReference>
<dbReference type="FunFam" id="3.30.160.60:FF:001423">
    <property type="entry name" value="Zinc finger protein 518A"/>
    <property type="match status" value="1"/>
</dbReference>
<keyword evidence="13" id="KW-0804">Transcription</keyword>
<evidence type="ECO:0000256" key="8">
    <source>
        <dbReference type="ARBA" id="ARBA00022833"/>
    </source>
</evidence>
<evidence type="ECO:0000256" key="1">
    <source>
        <dbReference type="ARBA" id="ARBA00004123"/>
    </source>
</evidence>
<keyword evidence="5" id="KW-0479">Metal-binding</keyword>
<keyword evidence="7 17" id="KW-0863">Zinc-finger</keyword>
<evidence type="ECO:0000256" key="2">
    <source>
        <dbReference type="ARBA" id="ARBA00006991"/>
    </source>
</evidence>
<dbReference type="InterPro" id="IPR057832">
    <property type="entry name" value="Znf_C2H2_ZNF462_2nd"/>
</dbReference>
<evidence type="ECO:0000256" key="4">
    <source>
        <dbReference type="ARBA" id="ARBA00022553"/>
    </source>
</evidence>
<evidence type="ECO:0000256" key="12">
    <source>
        <dbReference type="ARBA" id="ARBA00023125"/>
    </source>
</evidence>
<keyword evidence="10" id="KW-0156">Chromatin regulator</keyword>
<dbReference type="PANTHER" id="PTHR24392:SF39">
    <property type="entry name" value="ZINC FINGER PROTEIN 518A"/>
    <property type="match status" value="1"/>
</dbReference>
<evidence type="ECO:0000256" key="3">
    <source>
        <dbReference type="ARBA" id="ARBA00022499"/>
    </source>
</evidence>
<reference evidence="19" key="1">
    <citation type="submission" date="2025-08" db="UniProtKB">
        <authorList>
            <consortium name="Ensembl"/>
        </authorList>
    </citation>
    <scope>IDENTIFICATION</scope>
</reference>
<protein>
    <recommendedName>
        <fullName evidence="16">Zinc finger protein 518A</fullName>
    </recommendedName>
</protein>
<evidence type="ECO:0000256" key="6">
    <source>
        <dbReference type="ARBA" id="ARBA00022737"/>
    </source>
</evidence>
<dbReference type="Gene3D" id="3.30.160.60">
    <property type="entry name" value="Classic Zinc Finger"/>
    <property type="match status" value="1"/>
</dbReference>
<dbReference type="AlphaFoldDB" id="A0A8D0LA98"/>
<keyword evidence="4" id="KW-0597">Phosphoprotein</keyword>
<evidence type="ECO:0000256" key="5">
    <source>
        <dbReference type="ARBA" id="ARBA00022723"/>
    </source>
</evidence>
<comment type="subcellular location">
    <subcellularLocation>
        <location evidence="1">Nucleus</location>
    </subcellularLocation>
</comment>
<evidence type="ECO:0000256" key="14">
    <source>
        <dbReference type="ARBA" id="ARBA00023242"/>
    </source>
</evidence>
<dbReference type="PANTHER" id="PTHR24392">
    <property type="entry name" value="ZINC FINGER PROTEIN"/>
    <property type="match status" value="1"/>
</dbReference>
<sequence length="361" mass="41279">MCNFSANDFQSFKQHRRTHRSTLVKCEICNYEQIYTLLDLTKHFTAKHCVKGCFQCEKCRFSTQDVGTFVQHIHRHNEIHFKCGKCHHVSFTKEDFQKHVLVHTGSFPFNCQYCSYSESRKDYLLKHVIALHRDHLYAKDKLDKGKCEKKLVKTPTGLKLILRRYKTGASKKAFWRRKRITHGNEGTREENGQVLKTMNKIQPKCEELSQSVKEFHVNEEKDHILQNEKQSLQGGTVSPTATQYNKTDDGLCSGLGVLKNAVQGPTVLMVKNNKISVPANYSAKFMGFKMVEGKQHIVIKLLPTSKQNVCSSEQKLDGLKDAPNESLLYNADNFSFSSGARPHVVYQQTFKNNSVHSSAST</sequence>
<evidence type="ECO:0000313" key="19">
    <source>
        <dbReference type="Ensembl" id="ENSSPUP00000019071.1"/>
    </source>
</evidence>
<feature type="domain" description="C2H2-type" evidence="18">
    <location>
        <begin position="81"/>
        <end position="108"/>
    </location>
</feature>
<evidence type="ECO:0000256" key="16">
    <source>
        <dbReference type="ARBA" id="ARBA00069539"/>
    </source>
</evidence>
<keyword evidence="20" id="KW-1185">Reference proteome</keyword>
<evidence type="ECO:0000259" key="18">
    <source>
        <dbReference type="PROSITE" id="PS50157"/>
    </source>
</evidence>
<evidence type="ECO:0000313" key="20">
    <source>
        <dbReference type="Proteomes" id="UP000694392"/>
    </source>
</evidence>
<keyword evidence="11" id="KW-0805">Transcription regulation</keyword>
<dbReference type="GeneTree" id="ENSGT00940000162006"/>
<evidence type="ECO:0000256" key="13">
    <source>
        <dbReference type="ARBA" id="ARBA00023163"/>
    </source>
</evidence>
<accession>A0A8D0LA98</accession>
<keyword evidence="9" id="KW-0832">Ubl conjugation</keyword>
<dbReference type="GO" id="GO:0005634">
    <property type="term" value="C:nucleus"/>
    <property type="evidence" value="ECO:0007669"/>
    <property type="project" value="UniProtKB-SubCell"/>
</dbReference>
<dbReference type="PROSITE" id="PS50157">
    <property type="entry name" value="ZINC_FINGER_C2H2_2"/>
    <property type="match status" value="1"/>
</dbReference>
<dbReference type="SUPFAM" id="SSF57667">
    <property type="entry name" value="beta-beta-alpha zinc fingers"/>
    <property type="match status" value="1"/>
</dbReference>
<dbReference type="GO" id="GO:0006325">
    <property type="term" value="P:chromatin organization"/>
    <property type="evidence" value="ECO:0007669"/>
    <property type="project" value="UniProtKB-KW"/>
</dbReference>
<dbReference type="InterPro" id="IPR036236">
    <property type="entry name" value="Znf_C2H2_sf"/>
</dbReference>
<dbReference type="Ensembl" id="ENSSPUT00000020310.1">
    <property type="protein sequence ID" value="ENSSPUP00000019071.1"/>
    <property type="gene ID" value="ENSSPUG00000014692.1"/>
</dbReference>
<dbReference type="Proteomes" id="UP000694392">
    <property type="component" value="Unplaced"/>
</dbReference>
<dbReference type="GO" id="GO:0003677">
    <property type="term" value="F:DNA binding"/>
    <property type="evidence" value="ECO:0007669"/>
    <property type="project" value="UniProtKB-KW"/>
</dbReference>
<name>A0A8D0LA98_SPHPU</name>
<evidence type="ECO:0000256" key="10">
    <source>
        <dbReference type="ARBA" id="ARBA00022853"/>
    </source>
</evidence>
<dbReference type="SMART" id="SM00355">
    <property type="entry name" value="ZnF_C2H2"/>
    <property type="match status" value="5"/>
</dbReference>
<reference evidence="19" key="2">
    <citation type="submission" date="2025-09" db="UniProtKB">
        <authorList>
            <consortium name="Ensembl"/>
        </authorList>
    </citation>
    <scope>IDENTIFICATION</scope>
</reference>